<evidence type="ECO:0000256" key="5">
    <source>
        <dbReference type="PIRSR" id="PIRSR002703-1"/>
    </source>
</evidence>
<dbReference type="SMART" id="SM00205">
    <property type="entry name" value="THN"/>
    <property type="match status" value="1"/>
</dbReference>
<dbReference type="PROSITE" id="PS00316">
    <property type="entry name" value="THAUMATIN_1"/>
    <property type="match status" value="1"/>
</dbReference>
<gene>
    <name evidence="7" type="ORF">LTRI10_LOCUS38536</name>
</gene>
<feature type="disulfide bond" evidence="5">
    <location>
        <begin position="155"/>
        <end position="216"/>
    </location>
</feature>
<evidence type="ECO:0000313" key="7">
    <source>
        <dbReference type="EMBL" id="CAL1398299.1"/>
    </source>
</evidence>
<evidence type="ECO:0000256" key="6">
    <source>
        <dbReference type="SAM" id="SignalP"/>
    </source>
</evidence>
<dbReference type="FunFam" id="2.60.110.10:FF:000002">
    <property type="entry name" value="Thaumatin-like protein 1a"/>
    <property type="match status" value="1"/>
</dbReference>
<dbReference type="GO" id="GO:0005576">
    <property type="term" value="C:extracellular region"/>
    <property type="evidence" value="ECO:0007669"/>
    <property type="project" value="UniProtKB-SubCell"/>
</dbReference>
<evidence type="ECO:0000256" key="3">
    <source>
        <dbReference type="ARBA" id="ARBA00022525"/>
    </source>
</evidence>
<proteinExistence type="inferred from homology"/>
<accession>A0AAV2FJ21</accession>
<comment type="subcellular location">
    <subcellularLocation>
        <location evidence="1">Secreted</location>
    </subcellularLocation>
</comment>
<feature type="disulfide bond" evidence="5">
    <location>
        <begin position="150"/>
        <end position="233"/>
    </location>
</feature>
<dbReference type="EMBL" id="OZ034819">
    <property type="protein sequence ID" value="CAL1398299.1"/>
    <property type="molecule type" value="Genomic_DNA"/>
</dbReference>
<feature type="disulfide bond" evidence="5">
    <location>
        <begin position="183"/>
        <end position="192"/>
    </location>
</feature>
<keyword evidence="3" id="KW-0964">Secreted</keyword>
<dbReference type="SUPFAM" id="SSF49870">
    <property type="entry name" value="Osmotin, thaumatin-like protein"/>
    <property type="match status" value="1"/>
</dbReference>
<dbReference type="CDD" id="cd09218">
    <property type="entry name" value="TLP-PA"/>
    <property type="match status" value="1"/>
</dbReference>
<feature type="disulfide bond" evidence="5">
    <location>
        <begin position="30"/>
        <end position="244"/>
    </location>
</feature>
<dbReference type="Gene3D" id="2.60.110.10">
    <property type="entry name" value="Thaumatin"/>
    <property type="match status" value="1"/>
</dbReference>
<evidence type="ECO:0000256" key="1">
    <source>
        <dbReference type="ARBA" id="ARBA00004613"/>
    </source>
</evidence>
<feature type="signal peptide" evidence="6">
    <location>
        <begin position="1"/>
        <end position="21"/>
    </location>
</feature>
<name>A0AAV2FJ21_9ROSI</name>
<dbReference type="InterPro" id="IPR037176">
    <property type="entry name" value="Osmotin/thaumatin-like_sf"/>
</dbReference>
<feature type="disulfide bond" evidence="5">
    <location>
        <begin position="94"/>
        <end position="101"/>
    </location>
</feature>
<sequence>MDPRKALLLALAVFFIAGAQTTRVAFRNNCPFTVWPGTLTGGGVPQLPITGFELPSKSSSSIHVPANWTSGRFWARTGCSTDSTGKFSCLTGDCASGKIQCAGAGAIPPVTLMEFTLGASSGLDFFDISLVDGFNLPVSILQWGGGAGVCRTPSCPGDVNGVCPPEMAVKGPDGRVIACKSACLALNKPEYCCTGQYGSPATCPPTHYSKIFKGKCTQAYSYAYDDASGTFTCPTGRNYLITFCP</sequence>
<dbReference type="PRINTS" id="PR00347">
    <property type="entry name" value="THAUMATIN"/>
</dbReference>
<dbReference type="Proteomes" id="UP001497516">
    <property type="component" value="Chromosome 6"/>
</dbReference>
<dbReference type="PROSITE" id="PS51367">
    <property type="entry name" value="THAUMATIN_2"/>
    <property type="match status" value="1"/>
</dbReference>
<evidence type="ECO:0000313" key="8">
    <source>
        <dbReference type="Proteomes" id="UP001497516"/>
    </source>
</evidence>
<feature type="disulfide bond" evidence="5">
    <location>
        <begin position="79"/>
        <end position="89"/>
    </location>
</feature>
<keyword evidence="4 5" id="KW-1015">Disulfide bond</keyword>
<dbReference type="PANTHER" id="PTHR31048">
    <property type="entry name" value="OS03G0233200 PROTEIN"/>
    <property type="match status" value="1"/>
</dbReference>
<feature type="chain" id="PRO_5043718652" description="Thaumatin-like protein" evidence="6">
    <location>
        <begin position="22"/>
        <end position="245"/>
    </location>
</feature>
<dbReference type="Pfam" id="PF00314">
    <property type="entry name" value="Thaumatin"/>
    <property type="match status" value="1"/>
</dbReference>
<evidence type="ECO:0000256" key="4">
    <source>
        <dbReference type="ARBA" id="ARBA00023157"/>
    </source>
</evidence>
<dbReference type="InterPro" id="IPR001938">
    <property type="entry name" value="Thaumatin"/>
</dbReference>
<feature type="disulfide bond" evidence="5">
    <location>
        <begin position="193"/>
        <end position="203"/>
    </location>
</feature>
<keyword evidence="8" id="KW-1185">Reference proteome</keyword>
<dbReference type="InterPro" id="IPR017949">
    <property type="entry name" value="Thaumatin_CS"/>
</dbReference>
<feature type="disulfide bond" evidence="5">
    <location>
        <begin position="163"/>
        <end position="179"/>
    </location>
</feature>
<protein>
    <recommendedName>
        <fullName evidence="9">Thaumatin-like protein</fullName>
    </recommendedName>
</protein>
<organism evidence="7 8">
    <name type="scientific">Linum trigynum</name>
    <dbReference type="NCBI Taxonomy" id="586398"/>
    <lineage>
        <taxon>Eukaryota</taxon>
        <taxon>Viridiplantae</taxon>
        <taxon>Streptophyta</taxon>
        <taxon>Embryophyta</taxon>
        <taxon>Tracheophyta</taxon>
        <taxon>Spermatophyta</taxon>
        <taxon>Magnoliopsida</taxon>
        <taxon>eudicotyledons</taxon>
        <taxon>Gunneridae</taxon>
        <taxon>Pentapetalae</taxon>
        <taxon>rosids</taxon>
        <taxon>fabids</taxon>
        <taxon>Malpighiales</taxon>
        <taxon>Linaceae</taxon>
        <taxon>Linum</taxon>
    </lineage>
</organism>
<dbReference type="AlphaFoldDB" id="A0AAV2FJ21"/>
<comment type="similarity">
    <text evidence="2">Belongs to the thaumatin family.</text>
</comment>
<evidence type="ECO:0008006" key="9">
    <source>
        <dbReference type="Google" id="ProtNLM"/>
    </source>
</evidence>
<keyword evidence="6" id="KW-0732">Signal</keyword>
<dbReference type="PIRSF" id="PIRSF002703">
    <property type="entry name" value="Thaumatin"/>
    <property type="match status" value="1"/>
</dbReference>
<reference evidence="7 8" key="1">
    <citation type="submission" date="2024-04" db="EMBL/GenBank/DDBJ databases">
        <authorList>
            <person name="Fracassetti M."/>
        </authorList>
    </citation>
    <scope>NUCLEOTIDE SEQUENCE [LARGE SCALE GENOMIC DNA]</scope>
</reference>
<evidence type="ECO:0000256" key="2">
    <source>
        <dbReference type="ARBA" id="ARBA00010607"/>
    </source>
</evidence>